<evidence type="ECO:0000256" key="2">
    <source>
        <dbReference type="ARBA" id="ARBA00023242"/>
    </source>
</evidence>
<feature type="region of interest" description="Disordered" evidence="4">
    <location>
        <begin position="210"/>
        <end position="250"/>
    </location>
</feature>
<protein>
    <submittedName>
        <fullName evidence="6">HMG box domain-containing protein</fullName>
    </submittedName>
</protein>
<dbReference type="SUPFAM" id="SSF47095">
    <property type="entry name" value="HMG-box"/>
    <property type="match status" value="1"/>
</dbReference>
<evidence type="ECO:0000313" key="7">
    <source>
        <dbReference type="Proteomes" id="UP000005237"/>
    </source>
</evidence>
<feature type="compositionally biased region" description="Basic and acidic residues" evidence="4">
    <location>
        <begin position="10"/>
        <end position="27"/>
    </location>
</feature>
<feature type="region of interest" description="Disordered" evidence="4">
    <location>
        <begin position="1"/>
        <end position="137"/>
    </location>
</feature>
<dbReference type="PANTHER" id="PTHR46040">
    <property type="entry name" value="HIGH MOBILITY GROUP PROTEIN 2"/>
    <property type="match status" value="1"/>
</dbReference>
<dbReference type="PROSITE" id="PS50118">
    <property type="entry name" value="HMG_BOX_2"/>
    <property type="match status" value="1"/>
</dbReference>
<dbReference type="Pfam" id="PF00505">
    <property type="entry name" value="HMG_box"/>
    <property type="match status" value="1"/>
</dbReference>
<dbReference type="AlphaFoldDB" id="A0A8R1E2T9"/>
<accession>A0A8R1E2T9</accession>
<name>A0A8R1E2T9_CAEJA</name>
<reference evidence="6" key="2">
    <citation type="submission" date="2022-06" db="UniProtKB">
        <authorList>
            <consortium name="EnsemblMetazoa"/>
        </authorList>
    </citation>
    <scope>IDENTIFICATION</scope>
    <source>
        <strain evidence="6">DF5081</strain>
    </source>
</reference>
<feature type="DNA-binding region" description="HMG box" evidence="3">
    <location>
        <begin position="137"/>
        <end position="203"/>
    </location>
</feature>
<evidence type="ECO:0000259" key="5">
    <source>
        <dbReference type="PROSITE" id="PS50118"/>
    </source>
</evidence>
<evidence type="ECO:0000256" key="1">
    <source>
        <dbReference type="ARBA" id="ARBA00023125"/>
    </source>
</evidence>
<keyword evidence="2 3" id="KW-0539">Nucleus</keyword>
<dbReference type="EnsemblMetazoa" id="CJA19534.1">
    <property type="protein sequence ID" value="CJA19534.1"/>
    <property type="gene ID" value="WBGene00175105"/>
</dbReference>
<dbReference type="SMART" id="SM00398">
    <property type="entry name" value="HMG"/>
    <property type="match status" value="1"/>
</dbReference>
<dbReference type="InterPro" id="IPR036910">
    <property type="entry name" value="HMG_box_dom_sf"/>
</dbReference>
<dbReference type="InterPro" id="IPR009071">
    <property type="entry name" value="HMG_box_dom"/>
</dbReference>
<feature type="compositionally biased region" description="Basic and acidic residues" evidence="4">
    <location>
        <begin position="55"/>
        <end position="71"/>
    </location>
</feature>
<feature type="compositionally biased region" description="Basic and acidic residues" evidence="4">
    <location>
        <begin position="210"/>
        <end position="220"/>
    </location>
</feature>
<feature type="compositionally biased region" description="Basic and acidic residues" evidence="4">
    <location>
        <begin position="103"/>
        <end position="128"/>
    </location>
</feature>
<dbReference type="Gene3D" id="1.10.30.10">
    <property type="entry name" value="High mobility group box domain"/>
    <property type="match status" value="1"/>
</dbReference>
<reference evidence="7" key="1">
    <citation type="submission" date="2010-08" db="EMBL/GenBank/DDBJ databases">
        <authorList>
            <consortium name="Caenorhabditis japonica Sequencing Consortium"/>
            <person name="Wilson R.K."/>
        </authorList>
    </citation>
    <scope>NUCLEOTIDE SEQUENCE [LARGE SCALE GENOMIC DNA]</scope>
    <source>
        <strain evidence="7">DF5081</strain>
    </source>
</reference>
<dbReference type="GO" id="GO:0010468">
    <property type="term" value="P:regulation of gene expression"/>
    <property type="evidence" value="ECO:0007669"/>
    <property type="project" value="TreeGrafter"/>
</dbReference>
<organism evidence="6 7">
    <name type="scientific">Caenorhabditis japonica</name>
    <dbReference type="NCBI Taxonomy" id="281687"/>
    <lineage>
        <taxon>Eukaryota</taxon>
        <taxon>Metazoa</taxon>
        <taxon>Ecdysozoa</taxon>
        <taxon>Nematoda</taxon>
        <taxon>Chromadorea</taxon>
        <taxon>Rhabditida</taxon>
        <taxon>Rhabditina</taxon>
        <taxon>Rhabditomorpha</taxon>
        <taxon>Rhabditoidea</taxon>
        <taxon>Rhabditidae</taxon>
        <taxon>Peloderinae</taxon>
        <taxon>Caenorhabditis</taxon>
    </lineage>
</organism>
<dbReference type="InterPro" id="IPR051965">
    <property type="entry name" value="ChromReg_NeuronalGeneExpr"/>
</dbReference>
<evidence type="ECO:0000256" key="3">
    <source>
        <dbReference type="PROSITE-ProRule" id="PRU00267"/>
    </source>
</evidence>
<dbReference type="GO" id="GO:0003677">
    <property type="term" value="F:DNA binding"/>
    <property type="evidence" value="ECO:0007669"/>
    <property type="project" value="UniProtKB-UniRule"/>
</dbReference>
<proteinExistence type="predicted"/>
<feature type="domain" description="HMG box" evidence="5">
    <location>
        <begin position="137"/>
        <end position="203"/>
    </location>
</feature>
<dbReference type="GO" id="GO:0005634">
    <property type="term" value="C:nucleus"/>
    <property type="evidence" value="ECO:0007669"/>
    <property type="project" value="UniProtKB-UniRule"/>
</dbReference>
<dbReference type="PANTHER" id="PTHR46040:SF3">
    <property type="entry name" value="HIGH MOBILITY GROUP PROTEIN 2"/>
    <property type="match status" value="1"/>
</dbReference>
<keyword evidence="1 3" id="KW-0238">DNA-binding</keyword>
<dbReference type="Proteomes" id="UP000005237">
    <property type="component" value="Unassembled WGS sequence"/>
</dbReference>
<keyword evidence="7" id="KW-1185">Reference proteome</keyword>
<sequence>MSCSPKMRPKKVDSTPEKLPEGLKDDIIAITVSEENTSSDLPSEDVAATNDDMPNIEKTEVDAEMSSRENSDSFTPPPALSPAYSVREDVEIRETSPPIVRMENVKGEEEEAKKEKEKKTYKKREKDAVPYLDPKAPKRNRSAYVHFIISRRASYSKATTSQRDINIGLAREWSNLGDEARKPFYKKAEDEKKEYVALMEVYKKTDSHKEFQQKRSDFVKTKKQSHTNNNNNNNRKRKRKREEGSEDEEQVVMDFPKSSVFCPLLNDATAATSSSSSATLQYSGPIFTPEFVSYNKTRDSYRRQMAIERSNVEHELEALHEHDMEVKIRKQSSKMGEIDVKMEETMRAMRDAFAGVLGAKDNLSDIEALIEWLLSILKLPAKDRKPAKEALAKYCKSVKK</sequence>
<evidence type="ECO:0000313" key="6">
    <source>
        <dbReference type="EnsemblMetazoa" id="CJA19534.1"/>
    </source>
</evidence>
<evidence type="ECO:0000256" key="4">
    <source>
        <dbReference type="SAM" id="MobiDB-lite"/>
    </source>
</evidence>